<dbReference type="EMBL" id="ML978967">
    <property type="protein sequence ID" value="KAF1928875.1"/>
    <property type="molecule type" value="Genomic_DNA"/>
</dbReference>
<name>A0A6A5RKF4_9PLEO</name>
<accession>A0A6A5RKF4</accession>
<comment type="function">
    <text evidence="2">Acts as component of the GARP complex that is involved in retrograde transport from early and late endosomes to the trans-Golgi network (TGN).</text>
</comment>
<comment type="similarity">
    <text evidence="1 2">Belongs to the VPS51 family.</text>
</comment>
<feature type="compositionally biased region" description="Basic and acidic residues" evidence="3">
    <location>
        <begin position="51"/>
        <end position="62"/>
    </location>
</feature>
<dbReference type="RefSeq" id="XP_033449123.1">
    <property type="nucleotide sequence ID" value="XM_033597992.1"/>
</dbReference>
<dbReference type="GO" id="GO:0042147">
    <property type="term" value="P:retrograde transport, endosome to Golgi"/>
    <property type="evidence" value="ECO:0007669"/>
    <property type="project" value="UniProtKB-UniRule"/>
</dbReference>
<dbReference type="GO" id="GO:0006869">
    <property type="term" value="P:lipid transport"/>
    <property type="evidence" value="ECO:0007669"/>
    <property type="project" value="UniProtKB-UniRule"/>
</dbReference>
<dbReference type="OrthoDB" id="203678at2759"/>
<evidence type="ECO:0000313" key="5">
    <source>
        <dbReference type="Proteomes" id="UP000800082"/>
    </source>
</evidence>
<evidence type="ECO:0000256" key="2">
    <source>
        <dbReference type="RuleBase" id="RU368010"/>
    </source>
</evidence>
<dbReference type="PANTHER" id="PTHR15954">
    <property type="entry name" value="VACUOLAR PROTEIN SORTING-ASSOCIATED PROTEIN 51 HOMOLOG"/>
    <property type="match status" value="1"/>
</dbReference>
<evidence type="ECO:0000256" key="1">
    <source>
        <dbReference type="ARBA" id="ARBA00006080"/>
    </source>
</evidence>
<dbReference type="GO" id="GO:0016020">
    <property type="term" value="C:membrane"/>
    <property type="evidence" value="ECO:0007669"/>
    <property type="project" value="TreeGrafter"/>
</dbReference>
<dbReference type="GO" id="GO:0032456">
    <property type="term" value="P:endocytic recycling"/>
    <property type="evidence" value="ECO:0007669"/>
    <property type="project" value="TreeGrafter"/>
</dbReference>
<dbReference type="GO" id="GO:0005829">
    <property type="term" value="C:cytosol"/>
    <property type="evidence" value="ECO:0007669"/>
    <property type="project" value="GOC"/>
</dbReference>
<feature type="compositionally biased region" description="Low complexity" evidence="3">
    <location>
        <begin position="1"/>
        <end position="19"/>
    </location>
</feature>
<keyword evidence="2" id="KW-0653">Protein transport</keyword>
<protein>
    <recommendedName>
        <fullName evidence="2">Vacuolar protein sorting-associated protein 51 homolog</fullName>
    </recommendedName>
</protein>
<dbReference type="GO" id="GO:0048193">
    <property type="term" value="P:Golgi vesicle transport"/>
    <property type="evidence" value="ECO:0007669"/>
    <property type="project" value="TreeGrafter"/>
</dbReference>
<reference evidence="4" key="1">
    <citation type="journal article" date="2020" name="Stud. Mycol.">
        <title>101 Dothideomycetes genomes: a test case for predicting lifestyles and emergence of pathogens.</title>
        <authorList>
            <person name="Haridas S."/>
            <person name="Albert R."/>
            <person name="Binder M."/>
            <person name="Bloem J."/>
            <person name="Labutti K."/>
            <person name="Salamov A."/>
            <person name="Andreopoulos B."/>
            <person name="Baker S."/>
            <person name="Barry K."/>
            <person name="Bills G."/>
            <person name="Bluhm B."/>
            <person name="Cannon C."/>
            <person name="Castanera R."/>
            <person name="Culley D."/>
            <person name="Daum C."/>
            <person name="Ezra D."/>
            <person name="Gonzalez J."/>
            <person name="Henrissat B."/>
            <person name="Kuo A."/>
            <person name="Liang C."/>
            <person name="Lipzen A."/>
            <person name="Lutzoni F."/>
            <person name="Magnuson J."/>
            <person name="Mondo S."/>
            <person name="Nolan M."/>
            <person name="Ohm R."/>
            <person name="Pangilinan J."/>
            <person name="Park H.-J."/>
            <person name="Ramirez L."/>
            <person name="Alfaro M."/>
            <person name="Sun H."/>
            <person name="Tritt A."/>
            <person name="Yoshinaga Y."/>
            <person name="Zwiers L.-H."/>
            <person name="Turgeon B."/>
            <person name="Goodwin S."/>
            <person name="Spatafora J."/>
            <person name="Crous P."/>
            <person name="Grigoriev I."/>
        </authorList>
    </citation>
    <scope>NUCLEOTIDE SEQUENCE</scope>
    <source>
        <strain evidence="4">CBS 183.55</strain>
    </source>
</reference>
<dbReference type="GeneID" id="54355659"/>
<organism evidence="4 5">
    <name type="scientific">Didymella exigua CBS 183.55</name>
    <dbReference type="NCBI Taxonomy" id="1150837"/>
    <lineage>
        <taxon>Eukaryota</taxon>
        <taxon>Fungi</taxon>
        <taxon>Dikarya</taxon>
        <taxon>Ascomycota</taxon>
        <taxon>Pezizomycotina</taxon>
        <taxon>Dothideomycetes</taxon>
        <taxon>Pleosporomycetidae</taxon>
        <taxon>Pleosporales</taxon>
        <taxon>Pleosporineae</taxon>
        <taxon>Didymellaceae</taxon>
        <taxon>Didymella</taxon>
    </lineage>
</organism>
<evidence type="ECO:0000313" key="4">
    <source>
        <dbReference type="EMBL" id="KAF1928875.1"/>
    </source>
</evidence>
<dbReference type="InterPro" id="IPR014812">
    <property type="entry name" value="Vps51"/>
</dbReference>
<feature type="region of interest" description="Disordered" evidence="3">
    <location>
        <begin position="51"/>
        <end position="70"/>
    </location>
</feature>
<dbReference type="AlphaFoldDB" id="A0A6A5RKF4"/>
<evidence type="ECO:0000256" key="3">
    <source>
        <dbReference type="SAM" id="MobiDB-lite"/>
    </source>
</evidence>
<keyword evidence="2" id="KW-0445">Lipid transport</keyword>
<comment type="subcellular location">
    <subcellularLocation>
        <location evidence="2">Golgi apparatus</location>
        <location evidence="2">trans-Golgi network</location>
    </subcellularLocation>
</comment>
<keyword evidence="5" id="KW-1185">Reference proteome</keyword>
<dbReference type="GO" id="GO:0015031">
    <property type="term" value="P:protein transport"/>
    <property type="evidence" value="ECO:0007669"/>
    <property type="project" value="UniProtKB-UniRule"/>
</dbReference>
<dbReference type="Pfam" id="PF08700">
    <property type="entry name" value="VPS51_Exo84_N"/>
    <property type="match status" value="1"/>
</dbReference>
<dbReference type="Proteomes" id="UP000800082">
    <property type="component" value="Unassembled WGS sequence"/>
</dbReference>
<sequence>MSTIASPRASSSIRSPSSTRNSFDSSTRPPLNARRNRAALRDYYGIKNAQKEVDAKISEESTRTGLGPEEDETLTELDAADFDAEAFVDGLLAKEGLKGVLKVEADLISQIRNLDSDRKSLVYDNYSKLLSATSTIRRMRGNMDPLAPTTHTLGPAIAHIAETAASLSSSMQSLQSKPDGLGIDIHIQGEPDEEEQAVRKKKQQQQETVRWVLGTPRRLRDLIDQEQEEEAAKEWEDVSKILDKWKGVAGVEDLRAACESILNEDAESD</sequence>
<dbReference type="PANTHER" id="PTHR15954:SF4">
    <property type="entry name" value="VACUOLAR PROTEIN SORTING-ASSOCIATED PROTEIN 51 HOMOLOG"/>
    <property type="match status" value="1"/>
</dbReference>
<keyword evidence="2" id="KW-0333">Golgi apparatus</keyword>
<feature type="region of interest" description="Disordered" evidence="3">
    <location>
        <begin position="1"/>
        <end position="34"/>
    </location>
</feature>
<dbReference type="GO" id="GO:1990745">
    <property type="term" value="C:EARP complex"/>
    <property type="evidence" value="ECO:0007669"/>
    <property type="project" value="TreeGrafter"/>
</dbReference>
<comment type="subunit">
    <text evidence="2">Component of the Golgi-associated retrograde protein (GARP) complex.</text>
</comment>
<gene>
    <name evidence="4" type="ORF">M421DRAFT_92009</name>
</gene>
<proteinExistence type="inferred from homology"/>
<keyword evidence="2" id="KW-0813">Transport</keyword>
<dbReference type="GO" id="GO:0007030">
    <property type="term" value="P:Golgi organization"/>
    <property type="evidence" value="ECO:0007669"/>
    <property type="project" value="UniProtKB-UniRule"/>
</dbReference>
<dbReference type="GO" id="GO:0000938">
    <property type="term" value="C:GARP complex"/>
    <property type="evidence" value="ECO:0007669"/>
    <property type="project" value="UniProtKB-UniRule"/>
</dbReference>